<accession>A0ABQ2CVT9</accession>
<proteinExistence type="predicted"/>
<dbReference type="Proteomes" id="UP000632222">
    <property type="component" value="Unassembled WGS sequence"/>
</dbReference>
<organism evidence="1 2">
    <name type="scientific">Deinococcus roseus</name>
    <dbReference type="NCBI Taxonomy" id="392414"/>
    <lineage>
        <taxon>Bacteria</taxon>
        <taxon>Thermotogati</taxon>
        <taxon>Deinococcota</taxon>
        <taxon>Deinococci</taxon>
        <taxon>Deinococcales</taxon>
        <taxon>Deinococcaceae</taxon>
        <taxon>Deinococcus</taxon>
    </lineage>
</organism>
<comment type="caution">
    <text evidence="1">The sequence shown here is derived from an EMBL/GenBank/DDBJ whole genome shotgun (WGS) entry which is preliminary data.</text>
</comment>
<gene>
    <name evidence="1" type="ORF">GCM10008938_09430</name>
</gene>
<protein>
    <submittedName>
        <fullName evidence="1">Uncharacterized protein</fullName>
    </submittedName>
</protein>
<name>A0ABQ2CVT9_9DEIO</name>
<dbReference type="EMBL" id="BMOD01000002">
    <property type="protein sequence ID" value="GGJ25451.1"/>
    <property type="molecule type" value="Genomic_DNA"/>
</dbReference>
<evidence type="ECO:0000313" key="1">
    <source>
        <dbReference type="EMBL" id="GGJ25451.1"/>
    </source>
</evidence>
<keyword evidence="2" id="KW-1185">Reference proteome</keyword>
<reference evidence="2" key="1">
    <citation type="journal article" date="2019" name="Int. J. Syst. Evol. Microbiol.">
        <title>The Global Catalogue of Microorganisms (GCM) 10K type strain sequencing project: providing services to taxonomists for standard genome sequencing and annotation.</title>
        <authorList>
            <consortium name="The Broad Institute Genomics Platform"/>
            <consortium name="The Broad Institute Genome Sequencing Center for Infectious Disease"/>
            <person name="Wu L."/>
            <person name="Ma J."/>
        </authorList>
    </citation>
    <scope>NUCLEOTIDE SEQUENCE [LARGE SCALE GENOMIC DNA]</scope>
    <source>
        <strain evidence="2">JCM 14370</strain>
    </source>
</reference>
<sequence>MVTMGLDFKAPPRKDSKAWNVLEVLSGYGFRFHSCGCGGPGYRPRTLKDLKKFLQTELLKDPKGREVHHLLQK</sequence>
<evidence type="ECO:0000313" key="2">
    <source>
        <dbReference type="Proteomes" id="UP000632222"/>
    </source>
</evidence>